<dbReference type="RefSeq" id="WP_043403760.1">
    <property type="nucleotide sequence ID" value="NZ_CP092427.2"/>
</dbReference>
<dbReference type="PRINTS" id="PR00081">
    <property type="entry name" value="GDHRDH"/>
</dbReference>
<dbReference type="GO" id="GO:0016491">
    <property type="term" value="F:oxidoreductase activity"/>
    <property type="evidence" value="ECO:0007669"/>
    <property type="project" value="UniProtKB-KW"/>
</dbReference>
<name>A0A9X2YE00_9MYCO</name>
<dbReference type="PROSITE" id="PS00061">
    <property type="entry name" value="ADH_SHORT"/>
    <property type="match status" value="1"/>
</dbReference>
<reference evidence="5" key="3">
    <citation type="submission" date="2022-08" db="EMBL/GenBank/DDBJ databases">
        <title>Whole genome sequencing of non-tuberculosis mycobacteria type-strains.</title>
        <authorList>
            <person name="Igarashi Y."/>
            <person name="Osugi A."/>
            <person name="Mitarai S."/>
        </authorList>
    </citation>
    <scope>NUCLEOTIDE SEQUENCE</scope>
    <source>
        <strain evidence="5">JCM 16372</strain>
    </source>
</reference>
<organism evidence="4 7">
    <name type="scientific">Mycolicibacterium rufum</name>
    <dbReference type="NCBI Taxonomy" id="318424"/>
    <lineage>
        <taxon>Bacteria</taxon>
        <taxon>Bacillati</taxon>
        <taxon>Actinomycetota</taxon>
        <taxon>Actinomycetes</taxon>
        <taxon>Mycobacteriales</taxon>
        <taxon>Mycobacteriaceae</taxon>
        <taxon>Mycolicibacterium</taxon>
    </lineage>
</organism>
<keyword evidence="6" id="KW-1185">Reference proteome</keyword>
<evidence type="ECO:0000313" key="7">
    <source>
        <dbReference type="Proteomes" id="UP001140272"/>
    </source>
</evidence>
<dbReference type="PANTHER" id="PTHR44196:SF1">
    <property type="entry name" value="DEHYDROGENASE_REDUCTASE SDR FAMILY MEMBER 7B"/>
    <property type="match status" value="1"/>
</dbReference>
<reference evidence="4" key="2">
    <citation type="journal article" date="2022" name="BMC Genomics">
        <title>Comparative genome analysis of mycobacteria focusing on tRNA and non-coding RNA.</title>
        <authorList>
            <person name="Behra P.R.K."/>
            <person name="Pettersson B.M.F."/>
            <person name="Ramesh M."/>
            <person name="Das S."/>
            <person name="Dasgupta S."/>
            <person name="Kirsebom L.A."/>
        </authorList>
    </citation>
    <scope>NUCLEOTIDE SEQUENCE</scope>
    <source>
        <strain evidence="4">DSM 45406</strain>
    </source>
</reference>
<dbReference type="EMBL" id="CP092427">
    <property type="protein sequence ID" value="ULP36933.1"/>
    <property type="molecule type" value="Genomic_DNA"/>
</dbReference>
<dbReference type="SUPFAM" id="SSF51735">
    <property type="entry name" value="NAD(P)-binding Rossmann-fold domains"/>
    <property type="match status" value="1"/>
</dbReference>
<protein>
    <submittedName>
        <fullName evidence="4">SDR family NAD(P)-dependent oxidoreductase</fullName>
    </submittedName>
</protein>
<reference evidence="4" key="1">
    <citation type="submission" date="2020-07" db="EMBL/GenBank/DDBJ databases">
        <authorList>
            <person name="Pettersson B.M.F."/>
            <person name="Behra P.R.K."/>
            <person name="Ramesh M."/>
            <person name="Das S."/>
            <person name="Dasgupta S."/>
            <person name="Kirsebom L.A."/>
        </authorList>
    </citation>
    <scope>NUCLEOTIDE SEQUENCE</scope>
    <source>
        <strain evidence="4">DSM 45406</strain>
    </source>
</reference>
<dbReference type="AlphaFoldDB" id="A0A9X2YE00"/>
<comment type="similarity">
    <text evidence="1 3">Belongs to the short-chain dehydrogenases/reductases (SDR) family.</text>
</comment>
<evidence type="ECO:0000313" key="6">
    <source>
        <dbReference type="Proteomes" id="UP001055159"/>
    </source>
</evidence>
<evidence type="ECO:0000313" key="5">
    <source>
        <dbReference type="EMBL" id="ULP36933.1"/>
    </source>
</evidence>
<evidence type="ECO:0000256" key="1">
    <source>
        <dbReference type="ARBA" id="ARBA00006484"/>
    </source>
</evidence>
<dbReference type="PANTHER" id="PTHR44196">
    <property type="entry name" value="DEHYDROGENASE/REDUCTASE SDR FAMILY MEMBER 7B"/>
    <property type="match status" value="1"/>
</dbReference>
<dbReference type="InterPro" id="IPR002347">
    <property type="entry name" value="SDR_fam"/>
</dbReference>
<dbReference type="Proteomes" id="UP001055159">
    <property type="component" value="Chromosome"/>
</dbReference>
<sequence>MSRWELAGRTVAITGAGGGLGSNLADALRSKGCNLALLDLDQNRVDELAETLGGPTHARGWRADVGDLSSLEAAFAAVAAHYGRIDVVVANAGVTVIEPVATGDPAAFERLIDINLTGVWRTFRAAIPYVREQRGYLLAVSSMAAFVHSPLQSGYCASKAGVWAMCDSARLELRPDGVRVGSLHPTFFSTPMLEEMMRNPAEEALWGGHRRQPFKMVSRGDVISAGVRAIERRSKTVTVPSSNTLAAMAPGVFRSIIDRIGFTDNTIRRATELSEPSKTG</sequence>
<accession>A0A9X2YE00</accession>
<dbReference type="PRINTS" id="PR00080">
    <property type="entry name" value="SDRFAMILY"/>
</dbReference>
<evidence type="ECO:0000313" key="4">
    <source>
        <dbReference type="EMBL" id="MCV7071734.1"/>
    </source>
</evidence>
<dbReference type="Gene3D" id="3.40.50.720">
    <property type="entry name" value="NAD(P)-binding Rossmann-like Domain"/>
    <property type="match status" value="1"/>
</dbReference>
<gene>
    <name evidence="4" type="ORF">H7H73_16370</name>
    <name evidence="5" type="ORF">MJO55_00155</name>
</gene>
<dbReference type="InterPro" id="IPR036291">
    <property type="entry name" value="NAD(P)-bd_dom_sf"/>
</dbReference>
<keyword evidence="2" id="KW-0560">Oxidoreductase</keyword>
<dbReference type="Proteomes" id="UP001140272">
    <property type="component" value="Unassembled WGS sequence"/>
</dbReference>
<dbReference type="EMBL" id="JACKRN010000575">
    <property type="protein sequence ID" value="MCV7071734.1"/>
    <property type="molecule type" value="Genomic_DNA"/>
</dbReference>
<dbReference type="Pfam" id="PF00106">
    <property type="entry name" value="adh_short"/>
    <property type="match status" value="1"/>
</dbReference>
<evidence type="ECO:0000256" key="2">
    <source>
        <dbReference type="ARBA" id="ARBA00023002"/>
    </source>
</evidence>
<proteinExistence type="inferred from homology"/>
<dbReference type="GO" id="GO:0016020">
    <property type="term" value="C:membrane"/>
    <property type="evidence" value="ECO:0007669"/>
    <property type="project" value="TreeGrafter"/>
</dbReference>
<dbReference type="CDD" id="cd05233">
    <property type="entry name" value="SDR_c"/>
    <property type="match status" value="1"/>
</dbReference>
<dbReference type="InterPro" id="IPR020904">
    <property type="entry name" value="Sc_DH/Rdtase_CS"/>
</dbReference>
<evidence type="ECO:0000256" key="3">
    <source>
        <dbReference type="RuleBase" id="RU000363"/>
    </source>
</evidence>